<dbReference type="SUPFAM" id="SSF117281">
    <property type="entry name" value="Kelch motif"/>
    <property type="match status" value="2"/>
</dbReference>
<dbReference type="EMBL" id="LGRX02026014">
    <property type="protein sequence ID" value="KAK3251501.1"/>
    <property type="molecule type" value="Genomic_DNA"/>
</dbReference>
<sequence>MANLNAMREEGEVVVLKGELYAVLGYSPEEESEHLTIEKYHHNVPKYDYWYDISSKLPEEKSTGYTRAVALEDRLYIVDFLGIEIYDPEEDKWSKGKGFNFDRTDFAIVGLNKSLYVIGGVTFEEDIPNVVISSVEKYDIGSDTWTQVASLRRARTGLSAIVVDGRIFVIGGNDAEGEGLSTIDVYNPQVDKWDEGEFPPLPTPRAYVGLALSK</sequence>
<accession>A0AAE0CAM9</accession>
<comment type="caution">
    <text evidence="1">The sequence shown here is derived from an EMBL/GenBank/DDBJ whole genome shotgun (WGS) entry which is preliminary data.</text>
</comment>
<dbReference type="PANTHER" id="PTHR46375:SF3">
    <property type="entry name" value="KELCH REPEAT AND BTB DOMAIN-CONTAINING PROTEIN 13"/>
    <property type="match status" value="1"/>
</dbReference>
<dbReference type="Gene3D" id="2.120.10.80">
    <property type="entry name" value="Kelch-type beta propeller"/>
    <property type="match status" value="1"/>
</dbReference>
<dbReference type="PANTHER" id="PTHR46375">
    <property type="entry name" value="KELCH REPEAT AND BTB DOMAIN-CONTAINING PROTEIN 13-RELATED"/>
    <property type="match status" value="1"/>
</dbReference>
<dbReference type="AlphaFoldDB" id="A0AAE0CAM9"/>
<name>A0AAE0CAM9_9CHLO</name>
<dbReference type="Proteomes" id="UP001190700">
    <property type="component" value="Unassembled WGS sequence"/>
</dbReference>
<reference evidence="1 2" key="1">
    <citation type="journal article" date="2015" name="Genome Biol. Evol.">
        <title>Comparative Genomics of a Bacterivorous Green Alga Reveals Evolutionary Causalities and Consequences of Phago-Mixotrophic Mode of Nutrition.</title>
        <authorList>
            <person name="Burns J.A."/>
            <person name="Paasch A."/>
            <person name="Narechania A."/>
            <person name="Kim E."/>
        </authorList>
    </citation>
    <scope>NUCLEOTIDE SEQUENCE [LARGE SCALE GENOMIC DNA]</scope>
    <source>
        <strain evidence="1 2">PLY_AMNH</strain>
    </source>
</reference>
<evidence type="ECO:0000313" key="2">
    <source>
        <dbReference type="Proteomes" id="UP001190700"/>
    </source>
</evidence>
<dbReference type="InterPro" id="IPR052392">
    <property type="entry name" value="Kelch-BTB_domain-containing"/>
</dbReference>
<dbReference type="InterPro" id="IPR015915">
    <property type="entry name" value="Kelch-typ_b-propeller"/>
</dbReference>
<keyword evidence="2" id="KW-1185">Reference proteome</keyword>
<dbReference type="Pfam" id="PF01344">
    <property type="entry name" value="Kelch_1"/>
    <property type="match status" value="2"/>
</dbReference>
<organism evidence="1 2">
    <name type="scientific">Cymbomonas tetramitiformis</name>
    <dbReference type="NCBI Taxonomy" id="36881"/>
    <lineage>
        <taxon>Eukaryota</taxon>
        <taxon>Viridiplantae</taxon>
        <taxon>Chlorophyta</taxon>
        <taxon>Pyramimonadophyceae</taxon>
        <taxon>Pyramimonadales</taxon>
        <taxon>Pyramimonadaceae</taxon>
        <taxon>Cymbomonas</taxon>
    </lineage>
</organism>
<gene>
    <name evidence="1" type="ORF">CYMTET_39170</name>
</gene>
<evidence type="ECO:0000313" key="1">
    <source>
        <dbReference type="EMBL" id="KAK3251501.1"/>
    </source>
</evidence>
<proteinExistence type="predicted"/>
<dbReference type="InterPro" id="IPR006652">
    <property type="entry name" value="Kelch_1"/>
</dbReference>
<dbReference type="SMART" id="SM00612">
    <property type="entry name" value="Kelch"/>
    <property type="match status" value="3"/>
</dbReference>
<dbReference type="PRINTS" id="PR00501">
    <property type="entry name" value="KELCHREPEAT"/>
</dbReference>
<protein>
    <submittedName>
        <fullName evidence="1">Uncharacterized protein</fullName>
    </submittedName>
</protein>